<dbReference type="EMBL" id="JANCYW010000006">
    <property type="protein sequence ID" value="KAK4535831.1"/>
    <property type="molecule type" value="Genomic_DNA"/>
</dbReference>
<reference evidence="3 4" key="1">
    <citation type="submission" date="2022-07" db="EMBL/GenBank/DDBJ databases">
        <title>Genome-wide signatures of adaptation to extreme environments.</title>
        <authorList>
            <person name="Cho C.H."/>
            <person name="Yoon H.S."/>
        </authorList>
    </citation>
    <scope>NUCLEOTIDE SEQUENCE [LARGE SCALE GENOMIC DNA]</scope>
    <source>
        <strain evidence="3 4">DBV 063 E5</strain>
    </source>
</reference>
<sequence length="133" mass="15083">MRCTAHRRIPSACHRRWSAEQQDVAAASLRSHDTVMPPVASLAMEHFPPETAPDPAAPPSLDACNASLPQHVVRLQQRHETGEQEVAQLEDERQRVEMQMRKLAEAYHAIIEAMHRKRKPGEHCSPQSRRGTR</sequence>
<protein>
    <submittedName>
        <fullName evidence="3">Uncharacterized protein</fullName>
    </submittedName>
</protein>
<dbReference type="Proteomes" id="UP001301350">
    <property type="component" value="Unassembled WGS sequence"/>
</dbReference>
<evidence type="ECO:0000256" key="2">
    <source>
        <dbReference type="SAM" id="MobiDB-lite"/>
    </source>
</evidence>
<keyword evidence="1" id="KW-0175">Coiled coil</keyword>
<organism evidence="3 4">
    <name type="scientific">Cyanidium caldarium</name>
    <name type="common">Red alga</name>
    <dbReference type="NCBI Taxonomy" id="2771"/>
    <lineage>
        <taxon>Eukaryota</taxon>
        <taxon>Rhodophyta</taxon>
        <taxon>Bangiophyceae</taxon>
        <taxon>Cyanidiales</taxon>
        <taxon>Cyanidiaceae</taxon>
        <taxon>Cyanidium</taxon>
    </lineage>
</organism>
<evidence type="ECO:0000256" key="1">
    <source>
        <dbReference type="SAM" id="Coils"/>
    </source>
</evidence>
<evidence type="ECO:0000313" key="4">
    <source>
        <dbReference type="Proteomes" id="UP001301350"/>
    </source>
</evidence>
<accession>A0AAV9IUR3</accession>
<gene>
    <name evidence="3" type="ORF">CDCA_CDCA06G1856</name>
</gene>
<feature type="region of interest" description="Disordered" evidence="2">
    <location>
        <begin position="114"/>
        <end position="133"/>
    </location>
</feature>
<evidence type="ECO:0000313" key="3">
    <source>
        <dbReference type="EMBL" id="KAK4535831.1"/>
    </source>
</evidence>
<comment type="caution">
    <text evidence="3">The sequence shown here is derived from an EMBL/GenBank/DDBJ whole genome shotgun (WGS) entry which is preliminary data.</text>
</comment>
<proteinExistence type="predicted"/>
<dbReference type="AlphaFoldDB" id="A0AAV9IUR3"/>
<keyword evidence="4" id="KW-1185">Reference proteome</keyword>
<feature type="coiled-coil region" evidence="1">
    <location>
        <begin position="72"/>
        <end position="106"/>
    </location>
</feature>
<name>A0AAV9IUR3_CYACA</name>